<dbReference type="Gene3D" id="2.120.10.80">
    <property type="entry name" value="Kelch-type beta propeller"/>
    <property type="match status" value="1"/>
</dbReference>
<dbReference type="InterPro" id="IPR015915">
    <property type="entry name" value="Kelch-typ_b-propeller"/>
</dbReference>
<accession>A0A815P8S3</accession>
<evidence type="ECO:0000313" key="5">
    <source>
        <dbReference type="Proteomes" id="UP000663855"/>
    </source>
</evidence>
<dbReference type="InterPro" id="IPR006652">
    <property type="entry name" value="Kelch_1"/>
</dbReference>
<evidence type="ECO:0000256" key="2">
    <source>
        <dbReference type="ARBA" id="ARBA00022737"/>
    </source>
</evidence>
<dbReference type="SMART" id="SM00612">
    <property type="entry name" value="Kelch"/>
    <property type="match status" value="4"/>
</dbReference>
<dbReference type="Pfam" id="PF24681">
    <property type="entry name" value="Kelch_KLHDC2_KLHL20_DRC7"/>
    <property type="match status" value="1"/>
</dbReference>
<evidence type="ECO:0000313" key="4">
    <source>
        <dbReference type="EMBL" id="CAF4406350.1"/>
    </source>
</evidence>
<dbReference type="PANTHER" id="PTHR46344">
    <property type="entry name" value="OS02G0202900 PROTEIN"/>
    <property type="match status" value="1"/>
</dbReference>
<reference evidence="3" key="1">
    <citation type="submission" date="2021-02" db="EMBL/GenBank/DDBJ databases">
        <authorList>
            <person name="Nowell W R."/>
        </authorList>
    </citation>
    <scope>NUCLEOTIDE SEQUENCE</scope>
</reference>
<dbReference type="SUPFAM" id="SSF117281">
    <property type="entry name" value="Kelch motif"/>
    <property type="match status" value="1"/>
</dbReference>
<dbReference type="Proteomes" id="UP000663855">
    <property type="component" value="Unassembled WGS sequence"/>
</dbReference>
<proteinExistence type="predicted"/>
<dbReference type="PANTHER" id="PTHR46344:SF27">
    <property type="entry name" value="KELCH REPEAT SUPERFAMILY PROTEIN"/>
    <property type="match status" value="1"/>
</dbReference>
<keyword evidence="2" id="KW-0677">Repeat</keyword>
<dbReference type="EMBL" id="CAJOBH010056893">
    <property type="protein sequence ID" value="CAF4406350.1"/>
    <property type="molecule type" value="Genomic_DNA"/>
</dbReference>
<dbReference type="Proteomes" id="UP000681967">
    <property type="component" value="Unassembled WGS sequence"/>
</dbReference>
<organism evidence="3 5">
    <name type="scientific">Rotaria magnacalcarata</name>
    <dbReference type="NCBI Taxonomy" id="392030"/>
    <lineage>
        <taxon>Eukaryota</taxon>
        <taxon>Metazoa</taxon>
        <taxon>Spiralia</taxon>
        <taxon>Gnathifera</taxon>
        <taxon>Rotifera</taxon>
        <taxon>Eurotatoria</taxon>
        <taxon>Bdelloidea</taxon>
        <taxon>Philodinida</taxon>
        <taxon>Philodinidae</taxon>
        <taxon>Rotaria</taxon>
    </lineage>
</organism>
<dbReference type="EMBL" id="CAJNOV010011373">
    <property type="protein sequence ID" value="CAF1445823.1"/>
    <property type="molecule type" value="Genomic_DNA"/>
</dbReference>
<name>A0A815P8S3_9BILA</name>
<dbReference type="AlphaFoldDB" id="A0A815P8S3"/>
<evidence type="ECO:0008006" key="6">
    <source>
        <dbReference type="Google" id="ProtNLM"/>
    </source>
</evidence>
<keyword evidence="1" id="KW-0880">Kelch repeat</keyword>
<protein>
    <recommendedName>
        <fullName evidence="6">Kelch-like protein</fullName>
    </recommendedName>
</protein>
<evidence type="ECO:0000256" key="1">
    <source>
        <dbReference type="ARBA" id="ARBA00022441"/>
    </source>
</evidence>
<evidence type="ECO:0000313" key="3">
    <source>
        <dbReference type="EMBL" id="CAF1445823.1"/>
    </source>
</evidence>
<comment type="caution">
    <text evidence="3">The sequence shown here is derived from an EMBL/GenBank/DDBJ whole genome shotgun (WGS) entry which is preliminary data.</text>
</comment>
<sequence>ELVTYSQRENHLVTHAGPVKKTHDRLHLWYDPSTGTWTNTDSMRYGRYSHTASVLANGKVLVTGGMGSTYLSSSALYDSSTGIWTDTGSMNYPRKSHTASVLTNGKVLAAGGVNGRFINRTELFDPSTGIWTDTGSMNYPQQLHTASVLTNGSVLVSGGTGTSGVSVDSAELYDPSTGNWIRANSMNNIRHIHAASVLVNGTILVTGLSTAVPNYYCNAVEFTLSSSDHSASKTTLNCSLQKCNVSSNENTCRSSTTPCFDYRTLNNISYCAPGILCSILAPCNNVTYNCTSITSVCVINSCCSPQAVCLPLASLGFCTTGKHA</sequence>
<gene>
    <name evidence="4" type="ORF">BYL167_LOCUS31781</name>
    <name evidence="3" type="ORF">CJN711_LOCUS24298</name>
</gene>
<feature type="non-terminal residue" evidence="3">
    <location>
        <position position="1"/>
    </location>
</feature>